<organism evidence="2 3">
    <name type="scientific">Winogradskyella marincola</name>
    <dbReference type="NCBI Taxonomy" id="3037795"/>
    <lineage>
        <taxon>Bacteria</taxon>
        <taxon>Pseudomonadati</taxon>
        <taxon>Bacteroidota</taxon>
        <taxon>Flavobacteriia</taxon>
        <taxon>Flavobacteriales</taxon>
        <taxon>Flavobacteriaceae</taxon>
        <taxon>Winogradskyella</taxon>
    </lineage>
</organism>
<comment type="caution">
    <text evidence="2">The sequence shown here is derived from an EMBL/GenBank/DDBJ whole genome shotgun (WGS) entry which is preliminary data.</text>
</comment>
<protein>
    <submittedName>
        <fullName evidence="2">Carboxypeptidase-like regulatory domain-containing protein</fullName>
    </submittedName>
</protein>
<dbReference type="SUPFAM" id="SSF49464">
    <property type="entry name" value="Carboxypeptidase regulatory domain-like"/>
    <property type="match status" value="1"/>
</dbReference>
<gene>
    <name evidence="2" type="ORF">P7122_05380</name>
</gene>
<dbReference type="EMBL" id="JARSBN010000002">
    <property type="protein sequence ID" value="MDG4715293.1"/>
    <property type="molecule type" value="Genomic_DNA"/>
</dbReference>
<dbReference type="Pfam" id="PF13715">
    <property type="entry name" value="CarbopepD_reg_2"/>
    <property type="match status" value="1"/>
</dbReference>
<sequence length="942" mass="106649">MNKITFKIFVLLIVFPVLCFSQEGTVTGTLTTSSDGLPLPGATIIVKGTTHGDQTDFDGNYSIKCNVGDVIVISYVGMDPKEITVTADMFGTVQKTAVKRVKVKPIETDAYSEALKNKKKERFKIPSIADSKHLYNKKGYYNALHRIKDIHLDPEHVILTYFNPDIYFQIGVKSNLSFQFVKESNLPKLQSSYSQGATENGSIAFLGPETGNVFSYGPNLNTLEFDGSNYIYDNNGRLVTLGNGNGVSSKQYNNSVLNTAISRFTNVYFDIDTDEWTTGLDFSQKNTEDIFGRAQKINNDLALNFKTLNRNSEELSWKSFIKYSHWKNNQPNINGFRNNLLLNSWVTPVSFNNGQGSVLPDNTQRSFSPTNYNNPEWLFNNKNYDANTLFVANLKNDINIGDDFSIGSQLSYKTAENEQNFGLFTNTVGFENGYLSNKTIKNNSFNAMLDLHYDKYLGDFSIDVRSITRFKNEQLDYTFKESEGFDAFTFSNPNSTTEISNRINRNVLRPHQSVTLKYKRYSKIVFSNTAYISSIQKNKLLLPSSVLKVDLADILKLDDISYFTLSATSAFDVNEMPLFYNNQSHNSLQLLPSESLGYTSNIDLFINEDLDLEERHDYSFNLDLDFYLWDAYWDFTASYFGSKTKGSVFPVLEGNQFQLQNIADITNKGLELQLDVSEMFSSVRWNSSLSFMTNKNKVTKLYNNEERVPIAGFQNVSKNLIVGQPAGVIVGTAFARDTQNNIIIDSNGYPIIDTEQQIIGNPVPDFTLGFSNRFTWKKLKFHFALDYQKGGDTWNGTQNVLNYFGSSQQSADQRNITNYVFNGVNAQGNTNTIPVDFYNPEDGIENNRFVRYGFSGVAEEAIEDAGYLNLRTIELSYDFAKSNYDFFRQVEIGLYAHNLITFTKYRGASPYSSLFDTNSGHNLNFFNTPLISEVGLKVNLKI</sequence>
<dbReference type="Gene3D" id="2.60.40.1120">
    <property type="entry name" value="Carboxypeptidase-like, regulatory domain"/>
    <property type="match status" value="1"/>
</dbReference>
<dbReference type="InterPro" id="IPR008969">
    <property type="entry name" value="CarboxyPept-like_regulatory"/>
</dbReference>
<feature type="signal peptide" evidence="1">
    <location>
        <begin position="1"/>
        <end position="19"/>
    </location>
</feature>
<proteinExistence type="predicted"/>
<evidence type="ECO:0000313" key="3">
    <source>
        <dbReference type="Proteomes" id="UP001529085"/>
    </source>
</evidence>
<evidence type="ECO:0000256" key="1">
    <source>
        <dbReference type="SAM" id="SignalP"/>
    </source>
</evidence>
<keyword evidence="1" id="KW-0732">Signal</keyword>
<dbReference type="SUPFAM" id="SSF56935">
    <property type="entry name" value="Porins"/>
    <property type="match status" value="1"/>
</dbReference>
<name>A0ABT6FZU5_9FLAO</name>
<feature type="chain" id="PRO_5045761407" evidence="1">
    <location>
        <begin position="20"/>
        <end position="942"/>
    </location>
</feature>
<reference evidence="2 3" key="1">
    <citation type="submission" date="2023-03" db="EMBL/GenBank/DDBJ databases">
        <title>Strain YYF002 represents a novel species in the genus Winogradskyella isolated from seawater.</title>
        <authorList>
            <person name="Fu Z.-Y."/>
        </authorList>
    </citation>
    <scope>NUCLEOTIDE SEQUENCE [LARGE SCALE GENOMIC DNA]</scope>
    <source>
        <strain evidence="2 3">YYF002</strain>
    </source>
</reference>
<dbReference type="RefSeq" id="WP_278004749.1">
    <property type="nucleotide sequence ID" value="NZ_JARSBN010000002.1"/>
</dbReference>
<dbReference type="Proteomes" id="UP001529085">
    <property type="component" value="Unassembled WGS sequence"/>
</dbReference>
<evidence type="ECO:0000313" key="2">
    <source>
        <dbReference type="EMBL" id="MDG4715293.1"/>
    </source>
</evidence>
<accession>A0ABT6FZU5</accession>
<keyword evidence="3" id="KW-1185">Reference proteome</keyword>